<evidence type="ECO:0000259" key="15">
    <source>
        <dbReference type="Pfam" id="PF11940"/>
    </source>
</evidence>
<organism evidence="18 19">
    <name type="scientific">Niveibacterium umoris</name>
    <dbReference type="NCBI Taxonomy" id="1193620"/>
    <lineage>
        <taxon>Bacteria</taxon>
        <taxon>Pseudomonadati</taxon>
        <taxon>Pseudomonadota</taxon>
        <taxon>Betaproteobacteria</taxon>
        <taxon>Rhodocyclales</taxon>
        <taxon>Rhodocyclaceae</taxon>
        <taxon>Niveibacterium</taxon>
    </lineage>
</organism>
<comment type="function">
    <text evidence="12">Aminopeptidase N is involved in the degradation of intracellular peptides generated by protein breakdown during normal growth as well as in response to nutrient starvation.</text>
</comment>
<evidence type="ECO:0000313" key="19">
    <source>
        <dbReference type="Proteomes" id="UP000561045"/>
    </source>
</evidence>
<feature type="domain" description="Peptidase M1 membrane alanine aminopeptidase" evidence="14">
    <location>
        <begin position="233"/>
        <end position="446"/>
    </location>
</feature>
<dbReference type="Pfam" id="PF01433">
    <property type="entry name" value="Peptidase_M1"/>
    <property type="match status" value="1"/>
</dbReference>
<dbReference type="AlphaFoldDB" id="A0A840BNH2"/>
<dbReference type="GO" id="GO:0008270">
    <property type="term" value="F:zinc ion binding"/>
    <property type="evidence" value="ECO:0007669"/>
    <property type="project" value="InterPro"/>
</dbReference>
<dbReference type="InterPro" id="IPR045357">
    <property type="entry name" value="Aminopeptidase_N-like_N"/>
</dbReference>
<dbReference type="FunFam" id="1.10.390.10:FF:000002">
    <property type="entry name" value="Aminopeptidase N"/>
    <property type="match status" value="1"/>
</dbReference>
<dbReference type="Pfam" id="PF17432">
    <property type="entry name" value="DUF3458_C"/>
    <property type="match status" value="1"/>
</dbReference>
<evidence type="ECO:0000256" key="5">
    <source>
        <dbReference type="ARBA" id="ARBA00015611"/>
    </source>
</evidence>
<dbReference type="Pfam" id="PF17900">
    <property type="entry name" value="Peptidase_M1_N"/>
    <property type="match status" value="1"/>
</dbReference>
<dbReference type="PANTHER" id="PTHR46322">
    <property type="entry name" value="PUROMYCIN-SENSITIVE AMINOPEPTIDASE"/>
    <property type="match status" value="1"/>
</dbReference>
<accession>A0A840BNH2</accession>
<dbReference type="InterPro" id="IPR027268">
    <property type="entry name" value="Peptidase_M4/M1_CTD_sf"/>
</dbReference>
<feature type="domain" description="Peptidase M1 alanyl aminopeptidase Ig-like fold" evidence="15">
    <location>
        <begin position="451"/>
        <end position="564"/>
    </location>
</feature>
<keyword evidence="8" id="KW-0479">Metal-binding</keyword>
<comment type="similarity">
    <text evidence="3">Belongs to the peptidase M1 family.</text>
</comment>
<dbReference type="InterPro" id="IPR035414">
    <property type="entry name" value="Peptidase_M1_pepN_Ig-like"/>
</dbReference>
<protein>
    <recommendedName>
        <fullName evidence="5 13">Aminopeptidase N</fullName>
        <ecNumber evidence="4 13">3.4.11.2</ecNumber>
    </recommendedName>
</protein>
<dbReference type="InterPro" id="IPR037144">
    <property type="entry name" value="Peptidase_M1_pepN_C_sf"/>
</dbReference>
<dbReference type="Gene3D" id="2.60.40.1840">
    <property type="match status" value="1"/>
</dbReference>
<reference evidence="18 19" key="1">
    <citation type="submission" date="2020-08" db="EMBL/GenBank/DDBJ databases">
        <title>Genomic Encyclopedia of Type Strains, Phase IV (KMG-IV): sequencing the most valuable type-strain genomes for metagenomic binning, comparative biology and taxonomic classification.</title>
        <authorList>
            <person name="Goeker M."/>
        </authorList>
    </citation>
    <scope>NUCLEOTIDE SEQUENCE [LARGE SCALE GENOMIC DNA]</scope>
    <source>
        <strain evidence="18 19">DSM 106739</strain>
    </source>
</reference>
<dbReference type="InterPro" id="IPR038438">
    <property type="entry name" value="PepN_Ig-like_sf"/>
</dbReference>
<dbReference type="RefSeq" id="WP_183636015.1">
    <property type="nucleotide sequence ID" value="NZ_BAABLE010000005.1"/>
</dbReference>
<dbReference type="NCBIfam" id="TIGR02414">
    <property type="entry name" value="pepN_proteo"/>
    <property type="match status" value="1"/>
</dbReference>
<keyword evidence="9 18" id="KW-0378">Hydrolase</keyword>
<keyword evidence="19" id="KW-1185">Reference proteome</keyword>
<dbReference type="InterPro" id="IPR024601">
    <property type="entry name" value="Peptidase_M1_pepN_C"/>
</dbReference>
<evidence type="ECO:0000313" key="18">
    <source>
        <dbReference type="EMBL" id="MBB4014124.1"/>
    </source>
</evidence>
<evidence type="ECO:0000256" key="12">
    <source>
        <dbReference type="ARBA" id="ARBA00059739"/>
    </source>
</evidence>
<evidence type="ECO:0000256" key="6">
    <source>
        <dbReference type="ARBA" id="ARBA00022438"/>
    </source>
</evidence>
<dbReference type="Gene3D" id="3.30.2010.30">
    <property type="match status" value="1"/>
</dbReference>
<comment type="caution">
    <text evidence="18">The sequence shown here is derived from an EMBL/GenBank/DDBJ whole genome shotgun (WGS) entry which is preliminary data.</text>
</comment>
<keyword evidence="11" id="KW-0482">Metalloprotease</keyword>
<dbReference type="PANTHER" id="PTHR46322:SF1">
    <property type="entry name" value="PUROMYCIN-SENSITIVE AMINOPEPTIDASE"/>
    <property type="match status" value="1"/>
</dbReference>
<dbReference type="InterPro" id="IPR012779">
    <property type="entry name" value="Peptidase_M1_pepN"/>
</dbReference>
<evidence type="ECO:0000256" key="7">
    <source>
        <dbReference type="ARBA" id="ARBA00022670"/>
    </source>
</evidence>
<evidence type="ECO:0000259" key="17">
    <source>
        <dbReference type="Pfam" id="PF17900"/>
    </source>
</evidence>
<gene>
    <name evidence="18" type="ORF">GGR36_003470</name>
</gene>
<evidence type="ECO:0000256" key="4">
    <source>
        <dbReference type="ARBA" id="ARBA00012564"/>
    </source>
</evidence>
<dbReference type="FunFam" id="3.30.2010.30:FF:000002">
    <property type="entry name" value="Putative aminopeptidase N"/>
    <property type="match status" value="1"/>
</dbReference>
<feature type="domain" description="Peptidase M1 alanyl aminopeptidase C-terminal" evidence="16">
    <location>
        <begin position="569"/>
        <end position="898"/>
    </location>
</feature>
<dbReference type="CDD" id="cd09600">
    <property type="entry name" value="M1_APN"/>
    <property type="match status" value="1"/>
</dbReference>
<dbReference type="GO" id="GO:0016285">
    <property type="term" value="F:alanyl aminopeptidase activity"/>
    <property type="evidence" value="ECO:0007669"/>
    <property type="project" value="UniProtKB-EC"/>
</dbReference>
<dbReference type="GO" id="GO:0006508">
    <property type="term" value="P:proteolysis"/>
    <property type="evidence" value="ECO:0007669"/>
    <property type="project" value="UniProtKB-UniRule"/>
</dbReference>
<evidence type="ECO:0000256" key="10">
    <source>
        <dbReference type="ARBA" id="ARBA00022833"/>
    </source>
</evidence>
<evidence type="ECO:0000256" key="2">
    <source>
        <dbReference type="ARBA" id="ARBA00001947"/>
    </source>
</evidence>
<keyword evidence="6 18" id="KW-0031">Aminopeptidase</keyword>
<dbReference type="EMBL" id="JACIET010000002">
    <property type="protein sequence ID" value="MBB4014124.1"/>
    <property type="molecule type" value="Genomic_DNA"/>
</dbReference>
<dbReference type="EC" id="3.4.11.2" evidence="4 13"/>
<feature type="domain" description="Aminopeptidase N-like N-terminal" evidence="17">
    <location>
        <begin position="51"/>
        <end position="193"/>
    </location>
</feature>
<dbReference type="InterPro" id="IPR014782">
    <property type="entry name" value="Peptidase_M1_dom"/>
</dbReference>
<evidence type="ECO:0000256" key="13">
    <source>
        <dbReference type="NCBIfam" id="TIGR02414"/>
    </source>
</evidence>
<sequence length="899" mass="99064">MRTDTPQAIYLKDYTPPAFQIETVDLDISIEAGFACVTASLACQRNPAAADPSASLVLNGEDLKLESVRLDGRPLGQGEYVLCADQLMIHAELPDSFTLTTVSTINPDGNTQLSGLYRSKDGYFTQCEAEGFRRITWFLDRPDVMAKYTVTIHADKAQFPVLLGNGNPVGAGDEEGGRHWAKWEDPFRKPSYLFAMVAAKLDMLEDWFVTKSGRKVRCAVYVEPGKLDQCGHAMAALKKSMKWDEDVFGLEMDLDHYMIVAVGDFNMGAMENKGLNIFNTKYVLARPDTATDIDFQNIDRVVAHEYFHNWTGNRVTCRDWFQLSLKEGLTVFRDQQFGMDMHSAGVTRIQEVRTLRTAQFPEDAGPMAHPIRPASYAEINNFYSATVYEKGAEVIRMIHTLIGKDAFRKGMDLYFARHDGQAVTCEDFVAAMQDASGLDLTQFKRWYNQAGTPKLLVRGAYDAATKRFTLDVEQQYPATAYEKRLEAEGRAVARGAYHLPLVIGLLGADGRELPLRLAGESAAADTQRVLSITEDRQQFVFEDLAEAPVPSLLRGFSAPVVLDYPYSQADLTHLMARDSDAFCRWEAGQRLATDILMAGVAAFQAGSGDTLAWVPAGYVDAMRALLGSAFAPGGDPALVAEALMLPSEVVLIEATEGTVDPDAIHAARLALRRHLANELKGPFAAAYHELKIDAPYSPEATQAGARALRNACLSYIAEVDDAESLALLQNQFDSANNMTDSMAALSALAQFASPARDAALERFLAKWKDEALVVDKWLQVQSTSRAPDTGARVRALLDHPAFDIRNPNKVYALIRAFCAANPKHFHAADGSGYALAADAILQLDALNPQVAARIARSFDRWRKFDTQRQSLARMALVRVQGHDKLSRDVAEIVGKALES</sequence>
<evidence type="ECO:0000256" key="3">
    <source>
        <dbReference type="ARBA" id="ARBA00010136"/>
    </source>
</evidence>
<evidence type="ECO:0000256" key="9">
    <source>
        <dbReference type="ARBA" id="ARBA00022801"/>
    </source>
</evidence>
<dbReference type="FunFam" id="2.60.40.1730:FF:000005">
    <property type="entry name" value="Aminopeptidase N"/>
    <property type="match status" value="1"/>
</dbReference>
<dbReference type="GO" id="GO:0008237">
    <property type="term" value="F:metallopeptidase activity"/>
    <property type="evidence" value="ECO:0007669"/>
    <property type="project" value="UniProtKB-UniRule"/>
</dbReference>
<dbReference type="Pfam" id="PF11940">
    <property type="entry name" value="DUF3458"/>
    <property type="match status" value="1"/>
</dbReference>
<proteinExistence type="inferred from homology"/>
<dbReference type="Proteomes" id="UP000561045">
    <property type="component" value="Unassembled WGS sequence"/>
</dbReference>
<comment type="cofactor">
    <cofactor evidence="2">
        <name>Zn(2+)</name>
        <dbReference type="ChEBI" id="CHEBI:29105"/>
    </cofactor>
</comment>
<keyword evidence="10" id="KW-0862">Zinc</keyword>
<dbReference type="PRINTS" id="PR00756">
    <property type="entry name" value="ALADIPTASE"/>
</dbReference>
<keyword evidence="7" id="KW-0645">Protease</keyword>
<evidence type="ECO:0000259" key="14">
    <source>
        <dbReference type="Pfam" id="PF01433"/>
    </source>
</evidence>
<name>A0A840BNH2_9RHOO</name>
<dbReference type="Gene3D" id="2.60.40.1730">
    <property type="entry name" value="tricorn interacting facor f3 domain"/>
    <property type="match status" value="1"/>
</dbReference>
<dbReference type="SUPFAM" id="SSF63737">
    <property type="entry name" value="Leukotriene A4 hydrolase N-terminal domain"/>
    <property type="match status" value="1"/>
</dbReference>
<evidence type="ECO:0000256" key="1">
    <source>
        <dbReference type="ARBA" id="ARBA00000098"/>
    </source>
</evidence>
<evidence type="ECO:0000259" key="16">
    <source>
        <dbReference type="Pfam" id="PF17432"/>
    </source>
</evidence>
<dbReference type="Gene3D" id="1.25.50.10">
    <property type="entry name" value="Peptidase M1, alanyl aminopeptidase, C-terminal domain"/>
    <property type="match status" value="1"/>
</dbReference>
<comment type="catalytic activity">
    <reaction evidence="1">
        <text>Release of an N-terminal amino acid, Xaa-|-Yaa- from a peptide, amide or arylamide. Xaa is preferably Ala, but may be most amino acids including Pro (slow action). When a terminal hydrophobic residue is followed by a prolyl residue, the two may be released as an intact Xaa-Pro dipeptide.</text>
        <dbReference type="EC" id="3.4.11.2"/>
    </reaction>
</comment>
<evidence type="ECO:0000256" key="8">
    <source>
        <dbReference type="ARBA" id="ARBA00022723"/>
    </source>
</evidence>
<dbReference type="InterPro" id="IPR042097">
    <property type="entry name" value="Aminopeptidase_N-like_N_sf"/>
</dbReference>
<dbReference type="InterPro" id="IPR001930">
    <property type="entry name" value="Peptidase_M1"/>
</dbReference>
<evidence type="ECO:0000256" key="11">
    <source>
        <dbReference type="ARBA" id="ARBA00023049"/>
    </source>
</evidence>
<dbReference type="Gene3D" id="1.10.390.10">
    <property type="entry name" value="Neutral Protease Domain 2"/>
    <property type="match status" value="1"/>
</dbReference>
<dbReference type="SUPFAM" id="SSF55486">
    <property type="entry name" value="Metalloproteases ('zincins'), catalytic domain"/>
    <property type="match status" value="1"/>
</dbReference>